<proteinExistence type="predicted"/>
<organism evidence="2 3">
    <name type="scientific">Paenibacillus alvei</name>
    <name type="common">Bacillus alvei</name>
    <dbReference type="NCBI Taxonomy" id="44250"/>
    <lineage>
        <taxon>Bacteria</taxon>
        <taxon>Bacillati</taxon>
        <taxon>Bacillota</taxon>
        <taxon>Bacilli</taxon>
        <taxon>Bacillales</taxon>
        <taxon>Paenibacillaceae</taxon>
        <taxon>Paenibacillus</taxon>
    </lineage>
</organism>
<dbReference type="RefSeq" id="WP_005542761.1">
    <property type="nucleotide sequence ID" value="NZ_JAMDLX010000068.1"/>
</dbReference>
<dbReference type="EMBL" id="JAMDNP010000046">
    <property type="protein sequence ID" value="MCY9762898.1"/>
    <property type="molecule type" value="Genomic_DNA"/>
</dbReference>
<evidence type="ECO:0000313" key="3">
    <source>
        <dbReference type="Proteomes" id="UP001527181"/>
    </source>
</evidence>
<name>A0ABT4H291_PAEAL</name>
<gene>
    <name evidence="2" type="ORF">M5X12_20390</name>
</gene>
<protein>
    <submittedName>
        <fullName evidence="2">DUF3102 domain-containing protein</fullName>
    </submittedName>
</protein>
<reference evidence="2 3" key="1">
    <citation type="submission" date="2022-05" db="EMBL/GenBank/DDBJ databases">
        <title>Genome Sequencing of Bee-Associated Microbes.</title>
        <authorList>
            <person name="Dunlap C."/>
        </authorList>
    </citation>
    <scope>NUCLEOTIDE SEQUENCE [LARGE SCALE GENOMIC DNA]</scope>
    <source>
        <strain evidence="2 3">NRRL B-04010</strain>
    </source>
</reference>
<dbReference type="Pfam" id="PF11300">
    <property type="entry name" value="DUF3102"/>
    <property type="match status" value="1"/>
</dbReference>
<accession>A0ABT4H291</accession>
<comment type="caution">
    <text evidence="2">The sequence shown here is derived from an EMBL/GenBank/DDBJ whole genome shotgun (WGS) entry which is preliminary data.</text>
</comment>
<feature type="coiled-coil region" evidence="1">
    <location>
        <begin position="125"/>
        <end position="219"/>
    </location>
</feature>
<sequence length="288" mass="33122">MNDIVLSTDITVITAEINTFKQTAGQAMFEIGRRLKHVKENNLVHGQFLDWLKSIEIEPRTAQRMIAAYTQFGNTTTSAHLPTGKIFEMLSLPESIDRSEFIIQKHIVPSSGETKTVDEMTVRELREVKAALKAAEDTKRKLERELQAERSKPPKVIEKTVETVPDEIQQKLHNQEEQIRLLSQCHKEAKEELRRYIARDTVEFDEEEAKRQRQKLQHEADYNVLELRVHITRLLEKAAITGYMQGALAKAEPTVKEMMFESIEMLENFTTQIKAALNGRIMGGNLHE</sequence>
<evidence type="ECO:0000313" key="2">
    <source>
        <dbReference type="EMBL" id="MCY9762898.1"/>
    </source>
</evidence>
<dbReference type="Proteomes" id="UP001527181">
    <property type="component" value="Unassembled WGS sequence"/>
</dbReference>
<dbReference type="GeneID" id="94487134"/>
<dbReference type="InterPro" id="IPR021451">
    <property type="entry name" value="DUF3102"/>
</dbReference>
<evidence type="ECO:0000256" key="1">
    <source>
        <dbReference type="SAM" id="Coils"/>
    </source>
</evidence>
<keyword evidence="1" id="KW-0175">Coiled coil</keyword>
<keyword evidence="3" id="KW-1185">Reference proteome</keyword>